<evidence type="ECO:0000259" key="1">
    <source>
        <dbReference type="Pfam" id="PF01323"/>
    </source>
</evidence>
<evidence type="ECO:0000313" key="3">
    <source>
        <dbReference type="Proteomes" id="UP000192330"/>
    </source>
</evidence>
<reference evidence="2 3" key="1">
    <citation type="submission" date="2017-04" db="EMBL/GenBank/DDBJ databases">
        <authorList>
            <person name="Afonso C.L."/>
            <person name="Miller P.J."/>
            <person name="Scott M.A."/>
            <person name="Spackman E."/>
            <person name="Goraichik I."/>
            <person name="Dimitrov K.M."/>
            <person name="Suarez D.L."/>
            <person name="Swayne D.E."/>
        </authorList>
    </citation>
    <scope>NUCLEOTIDE SEQUENCE [LARGE SCALE GENOMIC DNA]</scope>
    <source>
        <strain evidence="2 3">CGMCC 1.12644</strain>
    </source>
</reference>
<dbReference type="InterPro" id="IPR001853">
    <property type="entry name" value="DSBA-like_thioredoxin_dom"/>
</dbReference>
<feature type="domain" description="DSBA-like thioredoxin" evidence="1">
    <location>
        <begin position="29"/>
        <end position="224"/>
    </location>
</feature>
<dbReference type="GO" id="GO:0016853">
    <property type="term" value="F:isomerase activity"/>
    <property type="evidence" value="ECO:0007669"/>
    <property type="project" value="UniProtKB-KW"/>
</dbReference>
<evidence type="ECO:0000313" key="2">
    <source>
        <dbReference type="EMBL" id="SMC45351.1"/>
    </source>
</evidence>
<dbReference type="Gene3D" id="3.40.30.10">
    <property type="entry name" value="Glutaredoxin"/>
    <property type="match status" value="1"/>
</dbReference>
<dbReference type="Proteomes" id="UP000192330">
    <property type="component" value="Unassembled WGS sequence"/>
</dbReference>
<dbReference type="PANTHER" id="PTHR13887:SF41">
    <property type="entry name" value="THIOREDOXIN SUPERFAMILY PROTEIN"/>
    <property type="match status" value="1"/>
</dbReference>
<protein>
    <submittedName>
        <fullName evidence="2">Predicted dithiol-disulfide isomerase, DsbA family</fullName>
    </submittedName>
</protein>
<dbReference type="SUPFAM" id="SSF52833">
    <property type="entry name" value="Thioredoxin-like"/>
    <property type="match status" value="1"/>
</dbReference>
<dbReference type="InterPro" id="IPR036249">
    <property type="entry name" value="Thioredoxin-like_sf"/>
</dbReference>
<accession>A0A1W1ZAV4</accession>
<dbReference type="EMBL" id="FWYD01000001">
    <property type="protein sequence ID" value="SMC45351.1"/>
    <property type="molecule type" value="Genomic_DNA"/>
</dbReference>
<sequence>MVALPGGVNGKILRRALPDQFKANWMVKLDIMSDPICPWCYIGKAQLDRALEKNLNHPFEIEWHPFQLNPDMPAEGMDRRAYLEGKFGGKEGAVKAYMPVGEHAKAAGLDLNLEGITRTPNTLDAHRLIHWGGIEGRQTAIVSSLFRAYFQEGRDIGNREVLADIADACGMDASVVMRLMHSDADVDEIRNRDAAAREMGVTSVPTFIVDRKHAVPGAQSAELWTKVIEELGQQA</sequence>
<organism evidence="2 3">
    <name type="scientific">Primorskyibacter flagellatus</name>
    <dbReference type="NCBI Taxonomy" id="1387277"/>
    <lineage>
        <taxon>Bacteria</taxon>
        <taxon>Pseudomonadati</taxon>
        <taxon>Pseudomonadota</taxon>
        <taxon>Alphaproteobacteria</taxon>
        <taxon>Rhodobacterales</taxon>
        <taxon>Roseobacteraceae</taxon>
        <taxon>Primorskyibacter</taxon>
    </lineage>
</organism>
<dbReference type="PANTHER" id="PTHR13887">
    <property type="entry name" value="GLUTATHIONE S-TRANSFERASE KAPPA"/>
    <property type="match status" value="1"/>
</dbReference>
<proteinExistence type="predicted"/>
<dbReference type="CDD" id="cd03024">
    <property type="entry name" value="DsbA_FrnE"/>
    <property type="match status" value="1"/>
</dbReference>
<dbReference type="AlphaFoldDB" id="A0A1W1ZAV4"/>
<keyword evidence="3" id="KW-1185">Reference proteome</keyword>
<dbReference type="GO" id="GO:0016491">
    <property type="term" value="F:oxidoreductase activity"/>
    <property type="evidence" value="ECO:0007669"/>
    <property type="project" value="InterPro"/>
</dbReference>
<dbReference type="Pfam" id="PF01323">
    <property type="entry name" value="DSBA"/>
    <property type="match status" value="1"/>
</dbReference>
<keyword evidence="2" id="KW-0413">Isomerase</keyword>
<gene>
    <name evidence="2" type="ORF">SAMN06295998_101387</name>
</gene>
<dbReference type="STRING" id="1387277.SAMN06295998_101387"/>
<name>A0A1W1ZAV4_9RHOB</name>